<evidence type="ECO:0000313" key="6">
    <source>
        <dbReference type="Proteomes" id="UP000044938"/>
    </source>
</evidence>
<evidence type="ECO:0000313" key="5">
    <source>
        <dbReference type="Proteomes" id="UP000039021"/>
    </source>
</evidence>
<dbReference type="EMBL" id="CSAE01000069">
    <property type="protein sequence ID" value="COV25665.1"/>
    <property type="molecule type" value="Genomic_DNA"/>
</dbReference>
<gene>
    <name evidence="1" type="ORF">ERS007703_00961</name>
    <name evidence="2" type="ORF">ERS007720_04735</name>
    <name evidence="3" type="ORF">ERS007739_02897</name>
</gene>
<dbReference type="EMBL" id="CSAJ01001119">
    <property type="protein sequence ID" value="COX62354.1"/>
    <property type="molecule type" value="Genomic_DNA"/>
</dbReference>
<organism evidence="1 4">
    <name type="scientific">Mycobacterium tuberculosis</name>
    <dbReference type="NCBI Taxonomy" id="1773"/>
    <lineage>
        <taxon>Bacteria</taxon>
        <taxon>Bacillati</taxon>
        <taxon>Actinomycetota</taxon>
        <taxon>Actinomycetes</taxon>
        <taxon>Mycobacteriales</taxon>
        <taxon>Mycobacteriaceae</taxon>
        <taxon>Mycobacterium</taxon>
        <taxon>Mycobacterium tuberculosis complex</taxon>
    </lineage>
</organism>
<dbReference type="Proteomes" id="UP000044938">
    <property type="component" value="Unassembled WGS sequence"/>
</dbReference>
<protein>
    <submittedName>
        <fullName evidence="1">Uncharacterized protein</fullName>
    </submittedName>
</protein>
<evidence type="ECO:0000313" key="2">
    <source>
        <dbReference type="EMBL" id="COX62354.1"/>
    </source>
</evidence>
<name>A0A0T7PU23_MYCTX</name>
<dbReference type="EMBL" id="CSBK01001404">
    <property type="protein sequence ID" value="COY62866.1"/>
    <property type="molecule type" value="Genomic_DNA"/>
</dbReference>
<sequence>MRNTTELIARGMIFAGSAVSPAAMPTSSIAA</sequence>
<reference evidence="3" key="2">
    <citation type="submission" date="2015-03" db="EMBL/GenBank/DDBJ databases">
        <authorList>
            <consortium name="Pathogen Informatics"/>
            <person name="Murphy D."/>
        </authorList>
    </citation>
    <scope>NUCLEOTIDE SEQUENCE</scope>
    <source>
        <strain evidence="3">N09902308</strain>
    </source>
</reference>
<evidence type="ECO:0000313" key="4">
    <source>
        <dbReference type="Proteomes" id="UP000038802"/>
    </source>
</evidence>
<proteinExistence type="predicted"/>
<dbReference type="Proteomes" id="UP000039021">
    <property type="component" value="Unassembled WGS sequence"/>
</dbReference>
<evidence type="ECO:0000313" key="3">
    <source>
        <dbReference type="EMBL" id="COY62866.1"/>
    </source>
</evidence>
<reference evidence="4 5" key="1">
    <citation type="submission" date="2015-03" db="EMBL/GenBank/DDBJ databases">
        <authorList>
            <consortium name="Pathogen Informatics"/>
        </authorList>
    </citation>
    <scope>NUCLEOTIDE SEQUENCE [LARGE SCALE GENOMIC DNA]</scope>
    <source>
        <strain evidence="4">K00500041</strain>
        <strain evidence="2 6">M09401471</strain>
        <strain evidence="5">N09902308</strain>
    </source>
</reference>
<evidence type="ECO:0000313" key="1">
    <source>
        <dbReference type="EMBL" id="COV25665.1"/>
    </source>
</evidence>
<reference evidence="1" key="3">
    <citation type="submission" date="2015-03" db="EMBL/GenBank/DDBJ databases">
        <authorList>
            <person name="Murphy D."/>
        </authorList>
    </citation>
    <scope>NUCLEOTIDE SEQUENCE [LARGE SCALE GENOMIC DNA]</scope>
    <source>
        <strain evidence="1">K00500041</strain>
    </source>
</reference>
<accession>A0A0T7PU23</accession>
<dbReference type="Proteomes" id="UP000038802">
    <property type="component" value="Unassembled WGS sequence"/>
</dbReference>
<dbReference type="AlphaFoldDB" id="A0A0T7PU23"/>